<organism evidence="2 3">
    <name type="scientific">Pseudobowmanella zhangzhouensis</name>
    <dbReference type="NCBI Taxonomy" id="1537679"/>
    <lineage>
        <taxon>Bacteria</taxon>
        <taxon>Pseudomonadati</taxon>
        <taxon>Pseudomonadota</taxon>
        <taxon>Gammaproteobacteria</taxon>
        <taxon>Alteromonadales</taxon>
        <taxon>Alteromonadaceae</taxon>
    </lineage>
</organism>
<gene>
    <name evidence="2" type="ORF">ACFP85_10275</name>
</gene>
<dbReference type="Proteomes" id="UP001596364">
    <property type="component" value="Unassembled WGS sequence"/>
</dbReference>
<sequence length="359" mass="40539">MLRKFVSLVVLTFFLSHSAFSQTLTANNVLILITGEPSMPWYTSIQKGISSRLAQLSQSGDQRIPNVYIEFLDLYHYPPQANDPRLGAIMTKYRDVPMDMILTEGITVAHLLQNNPDFYPRTAFDSRPVVINFNTLGVGRDNNVQIRLRFDLTAKLIKQLVPGVKRFVVVGNYDGDLNHIIINNVQEQLGLKAEFWEQFESVEQLVSALQALTVNDVVYYNPLRIANADGQLLIPYEVARLVAESSPAPVFSWSEILMGTGIVGGYLVSPEKIGARMVDTIFTPATYWPQHDFFTCTFDKQSLQRWNIDRNRLPLGSLLIKDEQTSDVFSWAALRKMLSFGNSRNELDNLCLARQISAG</sequence>
<comment type="caution">
    <text evidence="2">The sequence shown here is derived from an EMBL/GenBank/DDBJ whole genome shotgun (WGS) entry which is preliminary data.</text>
</comment>
<reference evidence="3" key="1">
    <citation type="journal article" date="2019" name="Int. J. Syst. Evol. Microbiol.">
        <title>The Global Catalogue of Microorganisms (GCM) 10K type strain sequencing project: providing services to taxonomists for standard genome sequencing and annotation.</title>
        <authorList>
            <consortium name="The Broad Institute Genomics Platform"/>
            <consortium name="The Broad Institute Genome Sequencing Center for Infectious Disease"/>
            <person name="Wu L."/>
            <person name="Ma J."/>
        </authorList>
    </citation>
    <scope>NUCLEOTIDE SEQUENCE [LARGE SCALE GENOMIC DNA]</scope>
    <source>
        <strain evidence="3">CGMCC 1.16031</strain>
    </source>
</reference>
<accession>A0ABW1XMD5</accession>
<dbReference type="RefSeq" id="WP_131258326.1">
    <property type="nucleotide sequence ID" value="NZ_JBHSUS010000001.1"/>
</dbReference>
<keyword evidence="1" id="KW-0732">Signal</keyword>
<keyword evidence="3" id="KW-1185">Reference proteome</keyword>
<evidence type="ECO:0000256" key="1">
    <source>
        <dbReference type="SAM" id="SignalP"/>
    </source>
</evidence>
<feature type="signal peptide" evidence="1">
    <location>
        <begin position="1"/>
        <end position="21"/>
    </location>
</feature>
<evidence type="ECO:0000313" key="3">
    <source>
        <dbReference type="Proteomes" id="UP001596364"/>
    </source>
</evidence>
<name>A0ABW1XMD5_9ALTE</name>
<evidence type="ECO:0000313" key="2">
    <source>
        <dbReference type="EMBL" id="MFC6440532.1"/>
    </source>
</evidence>
<protein>
    <submittedName>
        <fullName evidence="2">Uncharacterized protein</fullName>
    </submittedName>
</protein>
<dbReference type="EMBL" id="JBHSUS010000001">
    <property type="protein sequence ID" value="MFC6440532.1"/>
    <property type="molecule type" value="Genomic_DNA"/>
</dbReference>
<proteinExistence type="predicted"/>
<feature type="chain" id="PRO_5046753721" evidence="1">
    <location>
        <begin position="22"/>
        <end position="359"/>
    </location>
</feature>